<dbReference type="AlphaFoldDB" id="A0A518H1C9"/>
<evidence type="ECO:0000313" key="3">
    <source>
        <dbReference type="EMBL" id="QDV34654.1"/>
    </source>
</evidence>
<dbReference type="InterPro" id="IPR041657">
    <property type="entry name" value="HTH_17"/>
</dbReference>
<dbReference type="Pfam" id="PF12728">
    <property type="entry name" value="HTH_17"/>
    <property type="match status" value="1"/>
</dbReference>
<sequence length="88" mass="9826">MVATRTKTDPRRRADGAPYTVAEAAERQNVSRSVIYEAIGAGTLRAYAIGRGRSQRRYRIEERDLLAWWASLRVGPEDAGGVIRDHLA</sequence>
<name>A0A518H1C9_9BACT</name>
<gene>
    <name evidence="3" type="ORF">ElP_25460</name>
</gene>
<keyword evidence="4" id="KW-1185">Reference proteome</keyword>
<feature type="region of interest" description="Disordered" evidence="1">
    <location>
        <begin position="1"/>
        <end position="20"/>
    </location>
</feature>
<evidence type="ECO:0000256" key="1">
    <source>
        <dbReference type="SAM" id="MobiDB-lite"/>
    </source>
</evidence>
<dbReference type="KEGG" id="tpla:ElP_25460"/>
<dbReference type="Proteomes" id="UP000317835">
    <property type="component" value="Chromosome"/>
</dbReference>
<dbReference type="NCBIfam" id="TIGR01764">
    <property type="entry name" value="excise"/>
    <property type="match status" value="1"/>
</dbReference>
<reference evidence="3 4" key="1">
    <citation type="submission" date="2019-02" db="EMBL/GenBank/DDBJ databases">
        <title>Deep-cultivation of Planctomycetes and their phenomic and genomic characterization uncovers novel biology.</title>
        <authorList>
            <person name="Wiegand S."/>
            <person name="Jogler M."/>
            <person name="Boedeker C."/>
            <person name="Pinto D."/>
            <person name="Vollmers J."/>
            <person name="Rivas-Marin E."/>
            <person name="Kohn T."/>
            <person name="Peeters S.H."/>
            <person name="Heuer A."/>
            <person name="Rast P."/>
            <person name="Oberbeckmann S."/>
            <person name="Bunk B."/>
            <person name="Jeske O."/>
            <person name="Meyerdierks A."/>
            <person name="Storesund J.E."/>
            <person name="Kallscheuer N."/>
            <person name="Luecker S."/>
            <person name="Lage O.M."/>
            <person name="Pohl T."/>
            <person name="Merkel B.J."/>
            <person name="Hornburger P."/>
            <person name="Mueller R.-W."/>
            <person name="Bruemmer F."/>
            <person name="Labrenz M."/>
            <person name="Spormann A.M."/>
            <person name="Op den Camp H."/>
            <person name="Overmann J."/>
            <person name="Amann R."/>
            <person name="Jetten M.S.M."/>
            <person name="Mascher T."/>
            <person name="Medema M.H."/>
            <person name="Devos D.P."/>
            <person name="Kaster A.-K."/>
            <person name="Ovreas L."/>
            <person name="Rohde M."/>
            <person name="Galperin M.Y."/>
            <person name="Jogler C."/>
        </authorList>
    </citation>
    <scope>NUCLEOTIDE SEQUENCE [LARGE SCALE GENOMIC DNA]</scope>
    <source>
        <strain evidence="3 4">ElP</strain>
    </source>
</reference>
<evidence type="ECO:0000313" key="4">
    <source>
        <dbReference type="Proteomes" id="UP000317835"/>
    </source>
</evidence>
<dbReference type="RefSeq" id="WP_145269696.1">
    <property type="nucleotide sequence ID" value="NZ_CP036426.1"/>
</dbReference>
<dbReference type="GO" id="GO:0003677">
    <property type="term" value="F:DNA binding"/>
    <property type="evidence" value="ECO:0007669"/>
    <property type="project" value="InterPro"/>
</dbReference>
<proteinExistence type="predicted"/>
<protein>
    <submittedName>
        <fullName evidence="3">Helix-turn-helix domain protein</fullName>
    </submittedName>
</protein>
<feature type="domain" description="Helix-turn-helix" evidence="2">
    <location>
        <begin position="19"/>
        <end position="71"/>
    </location>
</feature>
<dbReference type="EMBL" id="CP036426">
    <property type="protein sequence ID" value="QDV34654.1"/>
    <property type="molecule type" value="Genomic_DNA"/>
</dbReference>
<dbReference type="OrthoDB" id="72016at2"/>
<feature type="compositionally biased region" description="Basic and acidic residues" evidence="1">
    <location>
        <begin position="1"/>
        <end position="15"/>
    </location>
</feature>
<evidence type="ECO:0000259" key="2">
    <source>
        <dbReference type="Pfam" id="PF12728"/>
    </source>
</evidence>
<dbReference type="InterPro" id="IPR010093">
    <property type="entry name" value="SinI_DNA-bd"/>
</dbReference>
<organism evidence="3 4">
    <name type="scientific">Tautonia plasticadhaerens</name>
    <dbReference type="NCBI Taxonomy" id="2527974"/>
    <lineage>
        <taxon>Bacteria</taxon>
        <taxon>Pseudomonadati</taxon>
        <taxon>Planctomycetota</taxon>
        <taxon>Planctomycetia</taxon>
        <taxon>Isosphaerales</taxon>
        <taxon>Isosphaeraceae</taxon>
        <taxon>Tautonia</taxon>
    </lineage>
</organism>
<accession>A0A518H1C9</accession>